<dbReference type="Proteomes" id="UP000751190">
    <property type="component" value="Unassembled WGS sequence"/>
</dbReference>
<protein>
    <submittedName>
        <fullName evidence="1">Uncharacterized protein</fullName>
    </submittedName>
</protein>
<dbReference type="InterPro" id="IPR011047">
    <property type="entry name" value="Quinoprotein_ADH-like_sf"/>
</dbReference>
<dbReference type="AlphaFoldDB" id="A0A8J5XLX6"/>
<proteinExistence type="predicted"/>
<evidence type="ECO:0000313" key="1">
    <source>
        <dbReference type="EMBL" id="KAG8466482.1"/>
    </source>
</evidence>
<sequence>MRLPCCGFAPSADEAEAEEPEVVFARAKLAKTCIAALLVDSVDQSVFYAGAWDGSVRRYELAPGGASGALTRVYDGCGAAVEALAQCRCVALGSADAGGSDGVGAGADVLFAVPAGAPGVCCWLKATGELVAVFSLGTGGFAGSAVHASADALFCGHVTAGVVRWQLNDDALGARRAGARAHVRDAHVLELGGSFETARGLVRVLSSAHVGAMAAWPAPDAPGRTRRLVTGHTAPLAEMATSSSALAASSLLAMPTYACIIWDAIGAHVLAILPYKHRAPIRAVAWLGDDSVLSADGHGLAVEWSVADAAPVRMFASEQSSCRAFALALDRPWPPGAPRAAAHRADILFTGADRGPALVAHRLAGGDARSPTTAAVPAQAHGARRLALPAGARDSLYSLAISAGAAAGNAGDAGHAGARSYRACRAPQRWFVTGHLSGEIFVWTDTALLCRLAPPSPRFVGVRQALGISGRALSDGPGSPRFAAALAARAAAAVGLGSTAQLIGAQSRTSDSAPCAIGSAEGSQPGSSLLSSDLGSGLTLAVPGGRAGVSGGARLEA</sequence>
<dbReference type="EMBL" id="JAGTXO010000008">
    <property type="protein sequence ID" value="KAG8466482.1"/>
    <property type="molecule type" value="Genomic_DNA"/>
</dbReference>
<accession>A0A8J5XLX6</accession>
<comment type="caution">
    <text evidence="1">The sequence shown here is derived from an EMBL/GenBank/DDBJ whole genome shotgun (WGS) entry which is preliminary data.</text>
</comment>
<keyword evidence="2" id="KW-1185">Reference proteome</keyword>
<evidence type="ECO:0000313" key="2">
    <source>
        <dbReference type="Proteomes" id="UP000751190"/>
    </source>
</evidence>
<organism evidence="1 2">
    <name type="scientific">Diacronema lutheri</name>
    <name type="common">Unicellular marine alga</name>
    <name type="synonym">Monochrysis lutheri</name>
    <dbReference type="NCBI Taxonomy" id="2081491"/>
    <lineage>
        <taxon>Eukaryota</taxon>
        <taxon>Haptista</taxon>
        <taxon>Haptophyta</taxon>
        <taxon>Pavlovophyceae</taxon>
        <taxon>Pavlovales</taxon>
        <taxon>Pavlovaceae</taxon>
        <taxon>Diacronema</taxon>
    </lineage>
</organism>
<dbReference type="InterPro" id="IPR015943">
    <property type="entry name" value="WD40/YVTN_repeat-like_dom_sf"/>
</dbReference>
<gene>
    <name evidence="1" type="ORF">KFE25_002238</name>
</gene>
<name>A0A8J5XLX6_DIALT</name>
<dbReference type="SUPFAM" id="SSF50998">
    <property type="entry name" value="Quinoprotein alcohol dehydrogenase-like"/>
    <property type="match status" value="1"/>
</dbReference>
<dbReference type="Gene3D" id="2.130.10.10">
    <property type="entry name" value="YVTN repeat-like/Quinoprotein amine dehydrogenase"/>
    <property type="match status" value="1"/>
</dbReference>
<reference evidence="1" key="1">
    <citation type="submission" date="2021-05" db="EMBL/GenBank/DDBJ databases">
        <title>The genome of the haptophyte Pavlova lutheri (Diacronema luteri, Pavlovales) - a model for lipid biosynthesis in eukaryotic algae.</title>
        <authorList>
            <person name="Hulatt C.J."/>
            <person name="Posewitz M.C."/>
        </authorList>
    </citation>
    <scope>NUCLEOTIDE SEQUENCE</scope>
    <source>
        <strain evidence="1">NIVA-4/92</strain>
    </source>
</reference>